<keyword evidence="13" id="KW-1185">Reference proteome</keyword>
<evidence type="ECO:0000256" key="4">
    <source>
        <dbReference type="ARBA" id="ARBA00022729"/>
    </source>
</evidence>
<feature type="domain" description="SEFIR" evidence="11">
    <location>
        <begin position="209"/>
        <end position="361"/>
    </location>
</feature>
<comment type="subcellular location">
    <subcellularLocation>
        <location evidence="1">Cell membrane</location>
        <topology evidence="1">Single-pass type I membrane protein</topology>
    </subcellularLocation>
</comment>
<protein>
    <recommendedName>
        <fullName evidence="11">SEFIR domain-containing protein</fullName>
    </recommendedName>
</protein>
<dbReference type="PANTHER" id="PTHR15583:SF11">
    <property type="entry name" value="INTERLEUKIN-17 RECEPTOR B"/>
    <property type="match status" value="1"/>
</dbReference>
<dbReference type="AlphaFoldDB" id="A0A3Q3ILX0"/>
<evidence type="ECO:0000256" key="3">
    <source>
        <dbReference type="ARBA" id="ARBA00022692"/>
    </source>
</evidence>
<dbReference type="Gene3D" id="3.40.50.11530">
    <property type="match status" value="1"/>
</dbReference>
<dbReference type="Ensembl" id="ENSMALT00000006000.1">
    <property type="protein sequence ID" value="ENSMALP00000005868.1"/>
    <property type="gene ID" value="ENSMALG00000004208.1"/>
</dbReference>
<evidence type="ECO:0000256" key="8">
    <source>
        <dbReference type="ARBA" id="ARBA00023180"/>
    </source>
</evidence>
<evidence type="ECO:0000256" key="2">
    <source>
        <dbReference type="ARBA" id="ARBA00022475"/>
    </source>
</evidence>
<dbReference type="Gene3D" id="2.60.40.2160">
    <property type="entry name" value="Interleukin-17 receptor A/B, fibronectin-III-like domain 1"/>
    <property type="match status" value="1"/>
</dbReference>
<dbReference type="GO" id="GO:0005886">
    <property type="term" value="C:plasma membrane"/>
    <property type="evidence" value="ECO:0007669"/>
    <property type="project" value="UniProtKB-SubCell"/>
</dbReference>
<evidence type="ECO:0000256" key="6">
    <source>
        <dbReference type="ARBA" id="ARBA00023136"/>
    </source>
</evidence>
<evidence type="ECO:0000256" key="5">
    <source>
        <dbReference type="ARBA" id="ARBA00022989"/>
    </source>
</evidence>
<dbReference type="Pfam" id="PF08357">
    <property type="entry name" value="SEFIR"/>
    <property type="match status" value="1"/>
</dbReference>
<evidence type="ECO:0000256" key="7">
    <source>
        <dbReference type="ARBA" id="ARBA00023170"/>
    </source>
</evidence>
<keyword evidence="2" id="KW-1003">Cell membrane</keyword>
<dbReference type="PROSITE" id="PS51534">
    <property type="entry name" value="SEFIR"/>
    <property type="match status" value="1"/>
</dbReference>
<feature type="chain" id="PRO_5018644593" description="SEFIR domain-containing protein" evidence="10">
    <location>
        <begin position="17"/>
        <end position="420"/>
    </location>
</feature>
<proteinExistence type="predicted"/>
<sequence length="420" mass="46360">MILYTLSVLRRLPLLSLVPDLPSTSDTSPSFPEDLNVKQVTVEGTDMLNISWAINIDASIEYLTGTRIEISGELAYLCEYSPRFAQAGLTGSKKRWFHFLVMASEGYHLIQASNLPLPPVGSGNYIKYTSIELFPSRLPATVTPEPTQVPTDFAANEILVSSLRTDGITVIISGGLACLIILGSCYIIYKTCGANITKSFGLKSLPMVPVPVLVVYPAENSVFQQAVVALTEFLQWHGNCSVAVDMWQQGKIADLGPMRWLAEQVKAADRVLIVCPQSSSQPSHSPPTHSFPEPSIPAAAYDLYPLILNMVASNAKNAKELAKFWVVQLGEQQAKRHSNLALELRSCSTFYLMKNLNQLCRSLHTQREGNKAIFNLIFRPEVVYSEKSTVKLREAVENLSRHQLSISSEMEPLRSVVSSV</sequence>
<dbReference type="InterPro" id="IPR039465">
    <property type="entry name" value="IL-17_rcpt-like"/>
</dbReference>
<reference evidence="12" key="2">
    <citation type="submission" date="2025-09" db="UniProtKB">
        <authorList>
            <consortium name="Ensembl"/>
        </authorList>
    </citation>
    <scope>IDENTIFICATION</scope>
</reference>
<keyword evidence="6 9" id="KW-0472">Membrane</keyword>
<keyword evidence="3 9" id="KW-0812">Transmembrane</keyword>
<accession>A0A3Q3ILX0</accession>
<dbReference type="GO" id="GO:0030368">
    <property type="term" value="F:interleukin-17 receptor activity"/>
    <property type="evidence" value="ECO:0007669"/>
    <property type="project" value="InterPro"/>
</dbReference>
<keyword evidence="8" id="KW-0325">Glycoprotein</keyword>
<evidence type="ECO:0000256" key="9">
    <source>
        <dbReference type="SAM" id="Phobius"/>
    </source>
</evidence>
<dbReference type="STRING" id="43700.ENSMALP00000005868"/>
<evidence type="ECO:0000256" key="10">
    <source>
        <dbReference type="SAM" id="SignalP"/>
    </source>
</evidence>
<organism evidence="12 13">
    <name type="scientific">Monopterus albus</name>
    <name type="common">Swamp eel</name>
    <dbReference type="NCBI Taxonomy" id="43700"/>
    <lineage>
        <taxon>Eukaryota</taxon>
        <taxon>Metazoa</taxon>
        <taxon>Chordata</taxon>
        <taxon>Craniata</taxon>
        <taxon>Vertebrata</taxon>
        <taxon>Euteleostomi</taxon>
        <taxon>Actinopterygii</taxon>
        <taxon>Neopterygii</taxon>
        <taxon>Teleostei</taxon>
        <taxon>Neoteleostei</taxon>
        <taxon>Acanthomorphata</taxon>
        <taxon>Anabantaria</taxon>
        <taxon>Synbranchiformes</taxon>
        <taxon>Synbranchidae</taxon>
        <taxon>Monopterus</taxon>
    </lineage>
</organism>
<feature type="signal peptide" evidence="10">
    <location>
        <begin position="1"/>
        <end position="16"/>
    </location>
</feature>
<dbReference type="InterPro" id="IPR038683">
    <property type="entry name" value="IL17RA/B_FnIII-like_1_sf"/>
</dbReference>
<keyword evidence="4 10" id="KW-0732">Signal</keyword>
<dbReference type="Proteomes" id="UP000261600">
    <property type="component" value="Unplaced"/>
</dbReference>
<dbReference type="PANTHER" id="PTHR15583">
    <property type="entry name" value="INTERLEUKIN-17 RECEPTOR"/>
    <property type="match status" value="1"/>
</dbReference>
<name>A0A3Q3ILX0_MONAL</name>
<keyword evidence="7" id="KW-0675">Receptor</keyword>
<keyword evidence="5 9" id="KW-1133">Transmembrane helix</keyword>
<evidence type="ECO:0000259" key="11">
    <source>
        <dbReference type="PROSITE" id="PS51534"/>
    </source>
</evidence>
<dbReference type="InterPro" id="IPR013568">
    <property type="entry name" value="SEFIR_dom"/>
</dbReference>
<reference evidence="12" key="1">
    <citation type="submission" date="2025-08" db="UniProtKB">
        <authorList>
            <consortium name="Ensembl"/>
        </authorList>
    </citation>
    <scope>IDENTIFICATION</scope>
</reference>
<feature type="transmembrane region" description="Helical" evidence="9">
    <location>
        <begin position="168"/>
        <end position="189"/>
    </location>
</feature>
<evidence type="ECO:0000256" key="1">
    <source>
        <dbReference type="ARBA" id="ARBA00004251"/>
    </source>
</evidence>
<evidence type="ECO:0000313" key="12">
    <source>
        <dbReference type="Ensembl" id="ENSMALP00000005868.1"/>
    </source>
</evidence>
<evidence type="ECO:0000313" key="13">
    <source>
        <dbReference type="Proteomes" id="UP000261600"/>
    </source>
</evidence>